<accession>A0A1H3FPB5</accession>
<keyword evidence="3" id="KW-1185">Reference proteome</keyword>
<evidence type="ECO:0000313" key="3">
    <source>
        <dbReference type="Proteomes" id="UP000198647"/>
    </source>
</evidence>
<dbReference type="RefSeq" id="WP_093107016.1">
    <property type="nucleotide sequence ID" value="NZ_FNOS01000004.1"/>
</dbReference>
<proteinExistence type="predicted"/>
<sequence length="186" mass="21315">MVRKTILWTLGILLLAGAGTGGYFYITGTENTETKEEEPSDSKDGKPGKKEEEKEVEELSKEKFEESSDEEELNPFGDEKKADTVPESTIRDYIHQMSHQKVQAEQKWGFYRITEERINWLSDKVKRNEYSEGAQYENILNAWSNGNFSNVDEHHNIIWRMQGGNVGKATGVLSEEEEQAYIESAQ</sequence>
<name>A0A1H3FPB5_9BACI</name>
<dbReference type="InterPro" id="IPR046208">
    <property type="entry name" value="DUF6241"/>
</dbReference>
<protein>
    <recommendedName>
        <fullName evidence="4">Host cell surface-exposed lipoprotein</fullName>
    </recommendedName>
</protein>
<feature type="region of interest" description="Disordered" evidence="1">
    <location>
        <begin position="30"/>
        <end position="85"/>
    </location>
</feature>
<dbReference type="EMBL" id="FNOS01000004">
    <property type="protein sequence ID" value="SDX92836.1"/>
    <property type="molecule type" value="Genomic_DNA"/>
</dbReference>
<comment type="caution">
    <text evidence="2">The sequence shown here is derived from an EMBL/GenBank/DDBJ whole genome shotgun (WGS) entry which is preliminary data.</text>
</comment>
<dbReference type="Pfam" id="PF19754">
    <property type="entry name" value="DUF6241"/>
    <property type="match status" value="1"/>
</dbReference>
<reference evidence="2 3" key="1">
    <citation type="submission" date="2016-10" db="EMBL/GenBank/DDBJ databases">
        <authorList>
            <person name="Varghese N."/>
            <person name="Submissions S."/>
        </authorList>
    </citation>
    <scope>NUCLEOTIDE SEQUENCE [LARGE SCALE GENOMIC DNA]</scope>
    <source>
        <strain evidence="2 3">DSM 20748</strain>
    </source>
</reference>
<gene>
    <name evidence="2" type="ORF">SAMN04488081_1626</name>
</gene>
<evidence type="ECO:0000313" key="2">
    <source>
        <dbReference type="EMBL" id="SDX92836.1"/>
    </source>
</evidence>
<feature type="compositionally biased region" description="Basic and acidic residues" evidence="1">
    <location>
        <begin position="40"/>
        <end position="66"/>
    </location>
</feature>
<organism evidence="2 3">
    <name type="scientific">Salimicrobium album</name>
    <dbReference type="NCBI Taxonomy" id="50717"/>
    <lineage>
        <taxon>Bacteria</taxon>
        <taxon>Bacillati</taxon>
        <taxon>Bacillota</taxon>
        <taxon>Bacilli</taxon>
        <taxon>Bacillales</taxon>
        <taxon>Bacillaceae</taxon>
        <taxon>Salimicrobium</taxon>
    </lineage>
</organism>
<evidence type="ECO:0008006" key="4">
    <source>
        <dbReference type="Google" id="ProtNLM"/>
    </source>
</evidence>
<dbReference type="Proteomes" id="UP000198647">
    <property type="component" value="Unassembled WGS sequence"/>
</dbReference>
<evidence type="ECO:0000256" key="1">
    <source>
        <dbReference type="SAM" id="MobiDB-lite"/>
    </source>
</evidence>